<keyword evidence="3" id="KW-0472">Membrane</keyword>
<evidence type="ECO:0000256" key="1">
    <source>
        <dbReference type="SAM" id="Coils"/>
    </source>
</evidence>
<keyword evidence="5" id="KW-1185">Reference proteome</keyword>
<dbReference type="Proteomes" id="UP000305041">
    <property type="component" value="Unassembled WGS sequence"/>
</dbReference>
<dbReference type="RefSeq" id="WP_138164043.1">
    <property type="nucleotide sequence ID" value="NZ_VAUA01000008.1"/>
</dbReference>
<keyword evidence="3" id="KW-1133">Transmembrane helix</keyword>
<feature type="coiled-coil region" evidence="1">
    <location>
        <begin position="313"/>
        <end position="357"/>
    </location>
</feature>
<evidence type="ECO:0000256" key="2">
    <source>
        <dbReference type="SAM" id="MobiDB-lite"/>
    </source>
</evidence>
<name>A0ABY2URU2_9RHOB</name>
<feature type="transmembrane region" description="Helical" evidence="3">
    <location>
        <begin position="66"/>
        <end position="88"/>
    </location>
</feature>
<keyword evidence="1" id="KW-0175">Coiled coil</keyword>
<dbReference type="PANTHER" id="PTHR32309">
    <property type="entry name" value="TYROSINE-PROTEIN KINASE"/>
    <property type="match status" value="1"/>
</dbReference>
<feature type="region of interest" description="Disordered" evidence="2">
    <location>
        <begin position="1"/>
        <end position="28"/>
    </location>
</feature>
<gene>
    <name evidence="4" type="ORF">FEE96_15590</name>
</gene>
<evidence type="ECO:0000256" key="3">
    <source>
        <dbReference type="SAM" id="Phobius"/>
    </source>
</evidence>
<organism evidence="4 5">
    <name type="scientific">Parasedimentitalea maritima</name>
    <dbReference type="NCBI Taxonomy" id="2578117"/>
    <lineage>
        <taxon>Bacteria</taxon>
        <taxon>Pseudomonadati</taxon>
        <taxon>Pseudomonadota</taxon>
        <taxon>Alphaproteobacteria</taxon>
        <taxon>Rhodobacterales</taxon>
        <taxon>Paracoccaceae</taxon>
        <taxon>Parasedimentitalea</taxon>
    </lineage>
</organism>
<evidence type="ECO:0000313" key="5">
    <source>
        <dbReference type="Proteomes" id="UP000305041"/>
    </source>
</evidence>
<accession>A0ABY2URU2</accession>
<evidence type="ECO:0008006" key="6">
    <source>
        <dbReference type="Google" id="ProtNLM"/>
    </source>
</evidence>
<reference evidence="4 5" key="1">
    <citation type="submission" date="2019-05" db="EMBL/GenBank/DDBJ databases">
        <title>Draft genome sequence of Pelagicola sp. DSW4-44.</title>
        <authorList>
            <person name="Oh J."/>
        </authorList>
    </citation>
    <scope>NUCLEOTIDE SEQUENCE [LARGE SCALE GENOMIC DNA]</scope>
    <source>
        <strain evidence="4 5">DSW4-44</strain>
    </source>
</reference>
<dbReference type="PANTHER" id="PTHR32309:SF13">
    <property type="entry name" value="FERRIC ENTEROBACTIN TRANSPORT PROTEIN FEPE"/>
    <property type="match status" value="1"/>
</dbReference>
<comment type="caution">
    <text evidence="4">The sequence shown here is derived from an EMBL/GenBank/DDBJ whole genome shotgun (WGS) entry which is preliminary data.</text>
</comment>
<protein>
    <recommendedName>
        <fullName evidence="6">Capsule biosynthesis protein</fullName>
    </recommendedName>
</protein>
<dbReference type="InterPro" id="IPR050445">
    <property type="entry name" value="Bact_polysacc_biosynth/exp"/>
</dbReference>
<dbReference type="EMBL" id="VAUA01000008">
    <property type="protein sequence ID" value="TLP60283.1"/>
    <property type="molecule type" value="Genomic_DNA"/>
</dbReference>
<sequence length="426" mass="47837">MSDENGQNALTQSQTGPPVQSETDTGQVSEHLRQAARTLAMQSGSRRGIYRVLGLRPRRRDLAFRLAFVMTFLLCFAFPLLAGTFYYLGYVTPQYEAETRFVLRSALPALPNSQTPRDANIASLKIVQDTLVVANFLESPSLVQQLDAQVDLDSVYSRSEIDALSRLSPGQSLEDKTRYFEDFIDVHVSKVSGIITLKARAFTPQDAQSMIQQIFAIAEDRVNRLNSEIWTSVLEVAERNFETASEQLRAVRTRYGELQNASGVFSVELEAKALTEVLYVLRKELIDLKNRRASLLLEVSETHISVVHLNRSISVRQDQVENLKAELASAQSAFGTLSDSQQLFDELEVKIDVAQERFKLTAGELEQAKLMNTVQMLYLERFMLPALPQDSVYPVVTWELAKLIVLCLAVWGLMALGLGLLQKRLD</sequence>
<keyword evidence="3" id="KW-0812">Transmembrane</keyword>
<proteinExistence type="predicted"/>
<evidence type="ECO:0000313" key="4">
    <source>
        <dbReference type="EMBL" id="TLP60283.1"/>
    </source>
</evidence>